<dbReference type="Gene3D" id="1.10.510.10">
    <property type="entry name" value="Transferase(Phosphotransferase) domain 1"/>
    <property type="match status" value="1"/>
</dbReference>
<protein>
    <recommendedName>
        <fullName evidence="2">Protein kinase domain-containing protein</fullName>
    </recommendedName>
</protein>
<name>A0AAI9URQ4_9PEZI</name>
<dbReference type="EMBL" id="MLGG01000007">
    <property type="protein sequence ID" value="KAK1463469.1"/>
    <property type="molecule type" value="Genomic_DNA"/>
</dbReference>
<dbReference type="Pfam" id="PF00069">
    <property type="entry name" value="Pkinase"/>
    <property type="match status" value="1"/>
</dbReference>
<dbReference type="Proteomes" id="UP001239795">
    <property type="component" value="Unassembled WGS sequence"/>
</dbReference>
<feature type="region of interest" description="Disordered" evidence="1">
    <location>
        <begin position="861"/>
        <end position="898"/>
    </location>
</feature>
<organism evidence="3 4">
    <name type="scientific">Colletotrichum melonis</name>
    <dbReference type="NCBI Taxonomy" id="1209925"/>
    <lineage>
        <taxon>Eukaryota</taxon>
        <taxon>Fungi</taxon>
        <taxon>Dikarya</taxon>
        <taxon>Ascomycota</taxon>
        <taxon>Pezizomycotina</taxon>
        <taxon>Sordariomycetes</taxon>
        <taxon>Hypocreomycetidae</taxon>
        <taxon>Glomerellales</taxon>
        <taxon>Glomerellaceae</taxon>
        <taxon>Colletotrichum</taxon>
        <taxon>Colletotrichum acutatum species complex</taxon>
    </lineage>
</organism>
<evidence type="ECO:0000259" key="2">
    <source>
        <dbReference type="PROSITE" id="PS50011"/>
    </source>
</evidence>
<dbReference type="SMART" id="SM00220">
    <property type="entry name" value="S_TKc"/>
    <property type="match status" value="1"/>
</dbReference>
<reference evidence="3 4" key="1">
    <citation type="submission" date="2016-10" db="EMBL/GenBank/DDBJ databases">
        <title>The genome sequence of Colletotrichum fioriniae PJ7.</title>
        <authorList>
            <person name="Baroncelli R."/>
        </authorList>
    </citation>
    <scope>NUCLEOTIDE SEQUENCE [LARGE SCALE GENOMIC DNA]</scope>
    <source>
        <strain evidence="3">Col 31</strain>
    </source>
</reference>
<evidence type="ECO:0000256" key="1">
    <source>
        <dbReference type="SAM" id="MobiDB-lite"/>
    </source>
</evidence>
<feature type="compositionally biased region" description="Basic and acidic residues" evidence="1">
    <location>
        <begin position="877"/>
        <end position="889"/>
    </location>
</feature>
<keyword evidence="4" id="KW-1185">Reference proteome</keyword>
<gene>
    <name evidence="3" type="ORF">CMEL01_13538</name>
</gene>
<dbReference type="PROSITE" id="PS50011">
    <property type="entry name" value="PROTEIN_KINASE_DOM"/>
    <property type="match status" value="1"/>
</dbReference>
<dbReference type="InterPro" id="IPR000719">
    <property type="entry name" value="Prot_kinase_dom"/>
</dbReference>
<dbReference type="AlphaFoldDB" id="A0AAI9URQ4"/>
<accession>A0AAI9URQ4</accession>
<feature type="domain" description="Protein kinase" evidence="2">
    <location>
        <begin position="202"/>
        <end position="507"/>
    </location>
</feature>
<evidence type="ECO:0000313" key="4">
    <source>
        <dbReference type="Proteomes" id="UP001239795"/>
    </source>
</evidence>
<comment type="caution">
    <text evidence="3">The sequence shown here is derived from an EMBL/GenBank/DDBJ whole genome shotgun (WGS) entry which is preliminary data.</text>
</comment>
<dbReference type="GO" id="GO:0005524">
    <property type="term" value="F:ATP binding"/>
    <property type="evidence" value="ECO:0007669"/>
    <property type="project" value="InterPro"/>
</dbReference>
<feature type="region of interest" description="Disordered" evidence="1">
    <location>
        <begin position="936"/>
        <end position="1009"/>
    </location>
</feature>
<sequence length="1009" mass="115726">MSAATHFNYHSEYKTAFEEFRVIREDERRLSKCGGEFIIVGNVTRRLEESSPSCHSRFKNDLDRLCQLHSLRRNSMQPPTMRLEDLKGYHCVFYILIDIGAPSQIDLFRENGLSDNKLPIDMTTLKDKIRERHNDDFLGKFYKAQLAWCPVQFELGMREKYWDRIMPILEKTEIKPHRDGRGPRKNTASLYSIEVPEEMVGMKLQKKMASAKFKRQGDRSPSFRYRFALKQFEFDKIDYFHNEARMFDHLRDKDGMIQYIGWYQSLETDNEGAQREYHYIILELGDSDLYTAIRTLEPPVSPKEILGFWTAMSGISEALASIYKLKLGGVNYYTWHADIKPENILRVDSRYKLADPGEAYIQLSNGENRRQSARVTGGTRTYGAPEKAAYLDGRSLQEPLITQTSDVWSLGCVFSIAATYVVLGPQGVLIYDRIRRAGILEKTGDVSDTFHHDDKVLSEVTEWHRYLRAVARKTDAYTTDVLDMVDQYMLVAAPDQRFTAVQVRDWFKKRLEQSLVPTREVPSRIEDLLQDIELEVELDYEQHSGIKRLDSNMVPKRPASRNAQDSTEPDFKSQKELLDQGIRPTAHRSARDSPPKLPALTLDVTSDQASWIQNNSVTHGSHAYHAVYLVDNGTSMREHWDQATFILGGLVWRSLGYDENGMELCFTNPDTNPAAHIRESPKQEVETFTDAMKLAKPSSNDKMSVETMIVPELARIINDYSRAMISRRRPKKKTIIVLTDGVWNGMHIPNTLDEHLKAVFQLLRDLHKDLPLRNSPHNQGQEDIEKIRPITIQFVRFGTNEIGKERLRHLDDDLTNYGCPDLIDTEPADGDVYKMFLGSLCDDIDRQQSIVYEPALTMVTSPSTVSESMPIGLSREPTQEREPTHHRDSTPISPNHRNLEASHYGEQFSPTSGRFQETSVTSPLSLYPQELSAPQYETHQNQGHVSPLRISLPRHSTNPDPARHDNQLQQRSPMTAASWGMRTDAGLDQSSPHPRAEAPYGYRKSFHPN</sequence>
<dbReference type="SUPFAM" id="SSF56112">
    <property type="entry name" value="Protein kinase-like (PK-like)"/>
    <property type="match status" value="1"/>
</dbReference>
<dbReference type="PANTHER" id="PTHR24359">
    <property type="entry name" value="SERINE/THREONINE-PROTEIN KINASE SBK1"/>
    <property type="match status" value="1"/>
</dbReference>
<feature type="region of interest" description="Disordered" evidence="1">
    <location>
        <begin position="549"/>
        <end position="575"/>
    </location>
</feature>
<dbReference type="PANTHER" id="PTHR24359:SF1">
    <property type="entry name" value="INHIBITOR OF NUCLEAR FACTOR KAPPA-B KINASE EPSILON SUBUNIT HOMOLOG 1-RELATED"/>
    <property type="match status" value="1"/>
</dbReference>
<dbReference type="InterPro" id="IPR011009">
    <property type="entry name" value="Kinase-like_dom_sf"/>
</dbReference>
<dbReference type="GO" id="GO:0004674">
    <property type="term" value="F:protein serine/threonine kinase activity"/>
    <property type="evidence" value="ECO:0007669"/>
    <property type="project" value="TreeGrafter"/>
</dbReference>
<evidence type="ECO:0000313" key="3">
    <source>
        <dbReference type="EMBL" id="KAK1463469.1"/>
    </source>
</evidence>
<proteinExistence type="predicted"/>